<gene>
    <name evidence="1" type="ORF">BJ138DRAFT_587334</name>
</gene>
<evidence type="ECO:0000313" key="2">
    <source>
        <dbReference type="Proteomes" id="UP000790377"/>
    </source>
</evidence>
<comment type="caution">
    <text evidence="1">The sequence shown here is derived from an EMBL/GenBank/DDBJ whole genome shotgun (WGS) entry which is preliminary data.</text>
</comment>
<accession>A0ACB8A184</accession>
<dbReference type="Proteomes" id="UP000790377">
    <property type="component" value="Unassembled WGS sequence"/>
</dbReference>
<keyword evidence="2" id="KW-1185">Reference proteome</keyword>
<protein>
    <submittedName>
        <fullName evidence="1">Uncharacterized protein</fullName>
    </submittedName>
</protein>
<evidence type="ECO:0000313" key="1">
    <source>
        <dbReference type="EMBL" id="KAH7906754.1"/>
    </source>
</evidence>
<name>A0ACB8A184_9AGAM</name>
<organism evidence="1 2">
    <name type="scientific">Hygrophoropsis aurantiaca</name>
    <dbReference type="NCBI Taxonomy" id="72124"/>
    <lineage>
        <taxon>Eukaryota</taxon>
        <taxon>Fungi</taxon>
        <taxon>Dikarya</taxon>
        <taxon>Basidiomycota</taxon>
        <taxon>Agaricomycotina</taxon>
        <taxon>Agaricomycetes</taxon>
        <taxon>Agaricomycetidae</taxon>
        <taxon>Boletales</taxon>
        <taxon>Coniophorineae</taxon>
        <taxon>Hygrophoropsidaceae</taxon>
        <taxon>Hygrophoropsis</taxon>
    </lineage>
</organism>
<sequence length="534" mass="59762">MSTPISVQEVQTPTPDATYQPQPRVSSEGMTLPADFQLPALDKVRGDAARIAEFTRNRDDTDSDGGIQLVLACKMLLPNIFKWSFFAEPADTPHDLREACIFTLRMSIRILQECDENDIQRFVCTSPEQDFAAKRLATVMNAGRKLVHYLLVPEIDRPAEALPYLKMFAEEDIQESTQTGIPPWIGNPFLYLHYANALGLSGSTDTQTKLMLERAIEGLMQSDANVTNEIILLKIHLAHVHRCQNIRTAEAKENEHYVIKFLRKNPNIIRHAYLKQALIRPGQPERHVLTALGGPVWFNSAAKPTFKTQERAERMCYTCGGCEPQKMIFRCGGCQHIWYCSKPCQNADWKSHKAACRCVIVFECLLNKNYINVCSEICMGKKEIEALRSSDPGKAQLKSDWMKWRVGPLGANPDVLIHALGLHRDPSRGRTHIVFFSAKYTPDASRDMTHKFQIELAGVYRTSDVIPDIEACLGIKPGQGKEYIDGLLADADLKSVRRGRAPLFPVMCLLASEGLAPLIGCCLCALFGLDAGRC</sequence>
<proteinExistence type="predicted"/>
<dbReference type="EMBL" id="MU267979">
    <property type="protein sequence ID" value="KAH7906754.1"/>
    <property type="molecule type" value="Genomic_DNA"/>
</dbReference>
<reference evidence="1" key="1">
    <citation type="journal article" date="2021" name="New Phytol.">
        <title>Evolutionary innovations through gain and loss of genes in the ectomycorrhizal Boletales.</title>
        <authorList>
            <person name="Wu G."/>
            <person name="Miyauchi S."/>
            <person name="Morin E."/>
            <person name="Kuo A."/>
            <person name="Drula E."/>
            <person name="Varga T."/>
            <person name="Kohler A."/>
            <person name="Feng B."/>
            <person name="Cao Y."/>
            <person name="Lipzen A."/>
            <person name="Daum C."/>
            <person name="Hundley H."/>
            <person name="Pangilinan J."/>
            <person name="Johnson J."/>
            <person name="Barry K."/>
            <person name="LaButti K."/>
            <person name="Ng V."/>
            <person name="Ahrendt S."/>
            <person name="Min B."/>
            <person name="Choi I.G."/>
            <person name="Park H."/>
            <person name="Plett J.M."/>
            <person name="Magnuson J."/>
            <person name="Spatafora J.W."/>
            <person name="Nagy L.G."/>
            <person name="Henrissat B."/>
            <person name="Grigoriev I.V."/>
            <person name="Yang Z.L."/>
            <person name="Xu J."/>
            <person name="Martin F.M."/>
        </authorList>
    </citation>
    <scope>NUCLEOTIDE SEQUENCE</scope>
    <source>
        <strain evidence="1">ATCC 28755</strain>
    </source>
</reference>